<dbReference type="EMBL" id="CAJVPZ010003893">
    <property type="protein sequence ID" value="CAG8537586.1"/>
    <property type="molecule type" value="Genomic_DNA"/>
</dbReference>
<protein>
    <submittedName>
        <fullName evidence="2">19102_t:CDS:1</fullName>
    </submittedName>
</protein>
<feature type="non-terminal residue" evidence="2">
    <location>
        <position position="87"/>
    </location>
</feature>
<evidence type="ECO:0000313" key="2">
    <source>
        <dbReference type="EMBL" id="CAG8537586.1"/>
    </source>
</evidence>
<feature type="signal peptide" evidence="1">
    <location>
        <begin position="1"/>
        <end position="24"/>
    </location>
</feature>
<accession>A0A9N9FJD3</accession>
<dbReference type="OrthoDB" id="2384233at2759"/>
<dbReference type="Proteomes" id="UP000789396">
    <property type="component" value="Unassembled WGS sequence"/>
</dbReference>
<keyword evidence="3" id="KW-1185">Reference proteome</keyword>
<name>A0A9N9FJD3_9GLOM</name>
<evidence type="ECO:0000313" key="3">
    <source>
        <dbReference type="Proteomes" id="UP000789396"/>
    </source>
</evidence>
<proteinExistence type="predicted"/>
<evidence type="ECO:0000256" key="1">
    <source>
        <dbReference type="SAM" id="SignalP"/>
    </source>
</evidence>
<sequence length="87" mass="9632">MASFLKIFITLIAIIAFLSHFTVSETSDVLNGFCSNLLNDYKLECVLPELKDELTSVEGTKKEATQNVIDIFETKPLSTECTTGKVL</sequence>
<reference evidence="2" key="1">
    <citation type="submission" date="2021-06" db="EMBL/GenBank/DDBJ databases">
        <authorList>
            <person name="Kallberg Y."/>
            <person name="Tangrot J."/>
            <person name="Rosling A."/>
        </authorList>
    </citation>
    <scope>NUCLEOTIDE SEQUENCE</scope>
    <source>
        <strain evidence="2">IN212</strain>
    </source>
</reference>
<comment type="caution">
    <text evidence="2">The sequence shown here is derived from an EMBL/GenBank/DDBJ whole genome shotgun (WGS) entry which is preliminary data.</text>
</comment>
<gene>
    <name evidence="2" type="ORF">RFULGI_LOCUS4075</name>
</gene>
<dbReference type="AlphaFoldDB" id="A0A9N9FJD3"/>
<feature type="chain" id="PRO_5040350794" evidence="1">
    <location>
        <begin position="25"/>
        <end position="87"/>
    </location>
</feature>
<keyword evidence="1" id="KW-0732">Signal</keyword>
<organism evidence="2 3">
    <name type="scientific">Racocetra fulgida</name>
    <dbReference type="NCBI Taxonomy" id="60492"/>
    <lineage>
        <taxon>Eukaryota</taxon>
        <taxon>Fungi</taxon>
        <taxon>Fungi incertae sedis</taxon>
        <taxon>Mucoromycota</taxon>
        <taxon>Glomeromycotina</taxon>
        <taxon>Glomeromycetes</taxon>
        <taxon>Diversisporales</taxon>
        <taxon>Gigasporaceae</taxon>
        <taxon>Racocetra</taxon>
    </lineage>
</organism>